<feature type="region of interest" description="Disordered" evidence="1">
    <location>
        <begin position="217"/>
        <end position="253"/>
    </location>
</feature>
<comment type="caution">
    <text evidence="2">The sequence shown here is derived from an EMBL/GenBank/DDBJ whole genome shotgun (WGS) entry which is preliminary data.</text>
</comment>
<dbReference type="Gene3D" id="2.180.10.10">
    <property type="entry name" value="RHS repeat-associated core"/>
    <property type="match status" value="1"/>
</dbReference>
<dbReference type="InterPro" id="IPR022385">
    <property type="entry name" value="Rhs_assc_core"/>
</dbReference>
<name>I9DSL1_9ALTE</name>
<accession>I9DSL1</accession>
<evidence type="ECO:0000313" key="3">
    <source>
        <dbReference type="Proteomes" id="UP000035062"/>
    </source>
</evidence>
<evidence type="ECO:0000313" key="2">
    <source>
        <dbReference type="EMBL" id="EIW89075.1"/>
    </source>
</evidence>
<dbReference type="RefSeq" id="WP_008984807.1">
    <property type="nucleotide sequence ID" value="NZ_AKKU01000015.1"/>
</dbReference>
<gene>
    <name evidence="2" type="ORF">AGRI_09815</name>
</gene>
<dbReference type="NCBIfam" id="TIGR03696">
    <property type="entry name" value="Rhs_assc_core"/>
    <property type="match status" value="1"/>
</dbReference>
<dbReference type="Proteomes" id="UP000035062">
    <property type="component" value="Unassembled WGS sequence"/>
</dbReference>
<proteinExistence type="predicted"/>
<organism evidence="2 3">
    <name type="scientific">Alishewanella agri BL06</name>
    <dbReference type="NCBI Taxonomy" id="1195246"/>
    <lineage>
        <taxon>Bacteria</taxon>
        <taxon>Pseudomonadati</taxon>
        <taxon>Pseudomonadota</taxon>
        <taxon>Gammaproteobacteria</taxon>
        <taxon>Alteromonadales</taxon>
        <taxon>Alteromonadaceae</taxon>
        <taxon>Alishewanella</taxon>
    </lineage>
</organism>
<sequence>MQRYKQVRSNSSGTETLHYIGKTAEVSIKGSTTTTRLFIDDIAIISKTQQSGQSTASDAIRYTLRDRLGSVVSLTNEANTLSEHRSYDPFGKPRKGDYRQWNPATLTGVVGTTPFTSRGFTDHEHLDGAQLIHMNGRFYDCNLGRFYSVDPVIQAPGNSQSLNPYSYIMNNPLAGTDPTGYTAECVEQCPEPPKRSEPKKRSGRSFVQDIIYQRPNNGAVQNTKSIESKTDAGGIGSQQDVSKQDVSKQDGSVGDFKFGPDDYNYFLESNRKKFNDALTVVNALREELEPFEKEIDAAKWLNANAGYLQDRYGAEVGAIIAKVYGDKTGFRIGKIVTSYHSNYVDLSTSKIRIDKMDYIDDSIKNRADWHTHSSGSHFASWGEHRDSDKSYFRQYVSSVGSDGKPNLSLYNAPSARASSWPMTRDTFDNANTCLIGECR</sequence>
<keyword evidence="3" id="KW-1185">Reference proteome</keyword>
<dbReference type="AlphaFoldDB" id="I9DSL1"/>
<dbReference type="STRING" id="1195246.AGRI_09815"/>
<dbReference type="PANTHER" id="PTHR32305:SF15">
    <property type="entry name" value="PROTEIN RHSA-RELATED"/>
    <property type="match status" value="1"/>
</dbReference>
<dbReference type="InterPro" id="IPR050708">
    <property type="entry name" value="T6SS_VgrG/RHS"/>
</dbReference>
<reference evidence="2 3" key="1">
    <citation type="journal article" date="2012" name="J. Bacteriol.">
        <title>Genome Sequence of Pectin-Degrading Alishewanella agri, Isolated from Landfill Soil.</title>
        <authorList>
            <person name="Kim J."/>
            <person name="Jung J."/>
            <person name="Sung J.S."/>
            <person name="Chun J."/>
            <person name="Park W."/>
        </authorList>
    </citation>
    <scope>NUCLEOTIDE SEQUENCE [LARGE SCALE GENOMIC DNA]</scope>
    <source>
        <strain evidence="2 3">BL06</strain>
    </source>
</reference>
<protein>
    <submittedName>
        <fullName evidence="2">YD repeat-containing protein</fullName>
    </submittedName>
</protein>
<dbReference type="EMBL" id="AKKU01000015">
    <property type="protein sequence ID" value="EIW89075.1"/>
    <property type="molecule type" value="Genomic_DNA"/>
</dbReference>
<dbReference type="PATRIC" id="fig|1195246.3.peg.1939"/>
<dbReference type="PANTHER" id="PTHR32305">
    <property type="match status" value="1"/>
</dbReference>
<evidence type="ECO:0000256" key="1">
    <source>
        <dbReference type="SAM" id="MobiDB-lite"/>
    </source>
</evidence>
<dbReference type="eggNOG" id="COG3209">
    <property type="taxonomic scope" value="Bacteria"/>
</dbReference>